<dbReference type="InterPro" id="IPR004629">
    <property type="entry name" value="WecG_TagA_CpsF"/>
</dbReference>
<accession>A0A4Q7N927</accession>
<dbReference type="AlphaFoldDB" id="A0A4Q7N927"/>
<evidence type="ECO:0000256" key="2">
    <source>
        <dbReference type="ARBA" id="ARBA00022679"/>
    </source>
</evidence>
<dbReference type="Pfam" id="PF03808">
    <property type="entry name" value="Glyco_tran_WecG"/>
    <property type="match status" value="1"/>
</dbReference>
<organism evidence="3 4">
    <name type="scientific">Pigmentiphaga kullae</name>
    <dbReference type="NCBI Taxonomy" id="151784"/>
    <lineage>
        <taxon>Bacteria</taxon>
        <taxon>Pseudomonadati</taxon>
        <taxon>Pseudomonadota</taxon>
        <taxon>Betaproteobacteria</taxon>
        <taxon>Burkholderiales</taxon>
        <taxon>Alcaligenaceae</taxon>
        <taxon>Pigmentiphaga</taxon>
    </lineage>
</organism>
<dbReference type="PANTHER" id="PTHR34136:SF1">
    <property type="entry name" value="UDP-N-ACETYL-D-MANNOSAMINURONIC ACID TRANSFERASE"/>
    <property type="match status" value="1"/>
</dbReference>
<evidence type="ECO:0000256" key="1">
    <source>
        <dbReference type="ARBA" id="ARBA00022676"/>
    </source>
</evidence>
<keyword evidence="1" id="KW-0328">Glycosyltransferase</keyword>
<dbReference type="CDD" id="cd06533">
    <property type="entry name" value="Glyco_transf_WecG_TagA"/>
    <property type="match status" value="1"/>
</dbReference>
<gene>
    <name evidence="3" type="ORF">EV675_5147</name>
</gene>
<proteinExistence type="predicted"/>
<evidence type="ECO:0000313" key="4">
    <source>
        <dbReference type="Proteomes" id="UP000292445"/>
    </source>
</evidence>
<dbReference type="NCBIfam" id="TIGR00696">
    <property type="entry name" value="wecG_tagA_cpsF"/>
    <property type="match status" value="1"/>
</dbReference>
<evidence type="ECO:0000313" key="3">
    <source>
        <dbReference type="EMBL" id="RZS78497.1"/>
    </source>
</evidence>
<dbReference type="PANTHER" id="PTHR34136">
    <property type="match status" value="1"/>
</dbReference>
<dbReference type="RefSeq" id="WP_130361283.1">
    <property type="nucleotide sequence ID" value="NZ_SGXC01000003.1"/>
</dbReference>
<dbReference type="GO" id="GO:0016758">
    <property type="term" value="F:hexosyltransferase activity"/>
    <property type="evidence" value="ECO:0007669"/>
    <property type="project" value="TreeGrafter"/>
</dbReference>
<name>A0A4Q7N927_9BURK</name>
<keyword evidence="2 3" id="KW-0808">Transferase</keyword>
<protein>
    <submittedName>
        <fullName evidence="3">N-acetylglucosaminyldiphosphoundecaprenol N-acetyl-beta-D-mannosaminyltransferase</fullName>
    </submittedName>
</protein>
<keyword evidence="4" id="KW-1185">Reference proteome</keyword>
<sequence length="262" mass="29395">MPTHPAQPDIVRMRLFDLDIIAATFSEAVAILTDAVASRRGPAGIVSTPNVDHVVRLDKQPDLQPIYRQAEYLFADGMPIVWASRLLGRPLPERVTGSDLFVALCRQAVAHGWKIVILGGMPGDGPMLESRFAATYPGIDVTVMTPSMRFDPNGDEGREAADRIRTLAPDLVFVCLGMPKQETWAGRYAPTLPHGLVLCVGAAMEFAIGLQRRAPRLVQRMGMEWLWRLLCNPGRLWRRYLKEDPRFFAICWREYRSGVRGR</sequence>
<dbReference type="OrthoDB" id="9808602at2"/>
<reference evidence="3 4" key="1">
    <citation type="submission" date="2019-02" db="EMBL/GenBank/DDBJ databases">
        <title>Genomic Encyclopedia of Type Strains, Phase IV (KMG-IV): sequencing the most valuable type-strain genomes for metagenomic binning, comparative biology and taxonomic classification.</title>
        <authorList>
            <person name="Goeker M."/>
        </authorList>
    </citation>
    <scope>NUCLEOTIDE SEQUENCE [LARGE SCALE GENOMIC DNA]</scope>
    <source>
        <strain evidence="3 4">K24</strain>
    </source>
</reference>
<comment type="caution">
    <text evidence="3">The sequence shown here is derived from an EMBL/GenBank/DDBJ whole genome shotgun (WGS) entry which is preliminary data.</text>
</comment>
<dbReference type="Proteomes" id="UP000292445">
    <property type="component" value="Unassembled WGS sequence"/>
</dbReference>
<dbReference type="EMBL" id="SGXC01000003">
    <property type="protein sequence ID" value="RZS78497.1"/>
    <property type="molecule type" value="Genomic_DNA"/>
</dbReference>